<comment type="caution">
    <text evidence="3">The sequence shown here is derived from an EMBL/GenBank/DDBJ whole genome shotgun (WGS) entry which is preliminary data.</text>
</comment>
<keyword evidence="4" id="KW-1185">Reference proteome</keyword>
<proteinExistence type="predicted"/>
<feature type="domain" description="Response regulatory" evidence="2">
    <location>
        <begin position="19"/>
        <end position="137"/>
    </location>
</feature>
<evidence type="ECO:0000313" key="3">
    <source>
        <dbReference type="EMBL" id="GGH24317.1"/>
    </source>
</evidence>
<dbReference type="InterPro" id="IPR011006">
    <property type="entry name" value="CheY-like_superfamily"/>
</dbReference>
<feature type="modified residue" description="4-aspartylphosphate" evidence="1">
    <location>
        <position position="72"/>
    </location>
</feature>
<dbReference type="SUPFAM" id="SSF52172">
    <property type="entry name" value="CheY-like"/>
    <property type="match status" value="1"/>
</dbReference>
<dbReference type="PROSITE" id="PS51257">
    <property type="entry name" value="PROKAR_LIPOPROTEIN"/>
    <property type="match status" value="1"/>
</dbReference>
<dbReference type="GO" id="GO:0000160">
    <property type="term" value="P:phosphorelay signal transduction system"/>
    <property type="evidence" value="ECO:0007669"/>
    <property type="project" value="InterPro"/>
</dbReference>
<name>A0A917MI42_9HYPH</name>
<dbReference type="Gene3D" id="3.40.50.2300">
    <property type="match status" value="1"/>
</dbReference>
<protein>
    <recommendedName>
        <fullName evidence="2">Response regulatory domain-containing protein</fullName>
    </recommendedName>
</protein>
<dbReference type="EMBL" id="BMES01000002">
    <property type="protein sequence ID" value="GGH24317.1"/>
    <property type="molecule type" value="Genomic_DNA"/>
</dbReference>
<accession>A0A917MI42</accession>
<evidence type="ECO:0000256" key="1">
    <source>
        <dbReference type="PROSITE-ProRule" id="PRU00169"/>
    </source>
</evidence>
<reference evidence="3" key="2">
    <citation type="submission" date="2020-09" db="EMBL/GenBank/DDBJ databases">
        <authorList>
            <person name="Sun Q."/>
            <person name="Zhou Y."/>
        </authorList>
    </citation>
    <scope>NUCLEOTIDE SEQUENCE</scope>
    <source>
        <strain evidence="3">CGMCC 1.12214</strain>
    </source>
</reference>
<gene>
    <name evidence="3" type="ORF">GCM10007036_30630</name>
</gene>
<dbReference type="Pfam" id="PF00072">
    <property type="entry name" value="Response_reg"/>
    <property type="match status" value="1"/>
</dbReference>
<reference evidence="3" key="1">
    <citation type="journal article" date="2014" name="Int. J. Syst. Evol. Microbiol.">
        <title>Complete genome sequence of Corynebacterium casei LMG S-19264T (=DSM 44701T), isolated from a smear-ripened cheese.</title>
        <authorList>
            <consortium name="US DOE Joint Genome Institute (JGI-PGF)"/>
            <person name="Walter F."/>
            <person name="Albersmeier A."/>
            <person name="Kalinowski J."/>
            <person name="Ruckert C."/>
        </authorList>
    </citation>
    <scope>NUCLEOTIDE SEQUENCE</scope>
    <source>
        <strain evidence="3">CGMCC 1.12214</strain>
    </source>
</reference>
<dbReference type="SMART" id="SM00448">
    <property type="entry name" value="REC"/>
    <property type="match status" value="1"/>
</dbReference>
<dbReference type="Proteomes" id="UP000603912">
    <property type="component" value="Unassembled WGS sequence"/>
</dbReference>
<dbReference type="AlphaFoldDB" id="A0A917MI42"/>
<dbReference type="InterPro" id="IPR001789">
    <property type="entry name" value="Sig_transdc_resp-reg_receiver"/>
</dbReference>
<organism evidence="3 4">
    <name type="scientific">Alsobacter metallidurans</name>
    <dbReference type="NCBI Taxonomy" id="340221"/>
    <lineage>
        <taxon>Bacteria</taxon>
        <taxon>Pseudomonadati</taxon>
        <taxon>Pseudomonadota</taxon>
        <taxon>Alphaproteobacteria</taxon>
        <taxon>Hyphomicrobiales</taxon>
        <taxon>Alsobacteraceae</taxon>
        <taxon>Alsobacter</taxon>
    </lineage>
</organism>
<keyword evidence="1" id="KW-0597">Phosphoprotein</keyword>
<evidence type="ECO:0000259" key="2">
    <source>
        <dbReference type="PROSITE" id="PS50110"/>
    </source>
</evidence>
<dbReference type="PROSITE" id="PS50110">
    <property type="entry name" value="RESPONSE_REGULATORY"/>
    <property type="match status" value="1"/>
</dbReference>
<sequence>MKGTLFTVQKALPLLKDGGTVILTGSTACAEGTPAFTEALGELGYRVIEADGAAAALRQLEAHPETVLMFTDIVMPGMNGAKLAEEALRRKPELKILFTTGYTRNAVVHNGVLDSGVQLPGKPYSLDDLAAKVCAILDGAG</sequence>
<evidence type="ECO:0000313" key="4">
    <source>
        <dbReference type="Proteomes" id="UP000603912"/>
    </source>
</evidence>